<proteinExistence type="predicted"/>
<reference evidence="2 3" key="1">
    <citation type="journal article" date="2012" name="BMC Genomics">
        <title>Comparative genomics of the white-rot fungi, Phanerochaete carnosa and P. chrysosporium, to elucidate the genetic basis of the distinct wood types they colonize.</title>
        <authorList>
            <person name="Suzuki H."/>
            <person name="MacDonald J."/>
            <person name="Syed K."/>
            <person name="Salamov A."/>
            <person name="Hori C."/>
            <person name="Aerts A."/>
            <person name="Henrissat B."/>
            <person name="Wiebenga A."/>
            <person name="vanKuyk P.A."/>
            <person name="Barry K."/>
            <person name="Lindquist E."/>
            <person name="LaButti K."/>
            <person name="Lapidus A."/>
            <person name="Lucas S."/>
            <person name="Coutinho P."/>
            <person name="Gong Y."/>
            <person name="Samejima M."/>
            <person name="Mahadevan R."/>
            <person name="Abou-Zaid M."/>
            <person name="de Vries R.P."/>
            <person name="Igarashi K."/>
            <person name="Yadav J.S."/>
            <person name="Grigoriev I.V."/>
            <person name="Master E.R."/>
        </authorList>
    </citation>
    <scope>NUCLEOTIDE SEQUENCE [LARGE SCALE GENOMIC DNA]</scope>
    <source>
        <strain evidence="2 3">HHB-10118-sp</strain>
    </source>
</reference>
<organism evidence="2 3">
    <name type="scientific">Phanerochaete carnosa (strain HHB-10118-sp)</name>
    <name type="common">White-rot fungus</name>
    <name type="synonym">Peniophora carnosa</name>
    <dbReference type="NCBI Taxonomy" id="650164"/>
    <lineage>
        <taxon>Eukaryota</taxon>
        <taxon>Fungi</taxon>
        <taxon>Dikarya</taxon>
        <taxon>Basidiomycota</taxon>
        <taxon>Agaricomycotina</taxon>
        <taxon>Agaricomycetes</taxon>
        <taxon>Polyporales</taxon>
        <taxon>Phanerochaetaceae</taxon>
        <taxon>Phanerochaete</taxon>
    </lineage>
</organism>
<dbReference type="STRING" id="650164.K5XB61"/>
<evidence type="ECO:0008006" key="4">
    <source>
        <dbReference type="Google" id="ProtNLM"/>
    </source>
</evidence>
<dbReference type="Gene3D" id="1.10.150.240">
    <property type="entry name" value="Putative phosphatase, domain 2"/>
    <property type="match status" value="1"/>
</dbReference>
<dbReference type="HOGENOM" id="CLU_045011_3_0_1"/>
<dbReference type="KEGG" id="pco:PHACADRAFT_203446"/>
<name>K5XB61_PHACS</name>
<dbReference type="InterPro" id="IPR006439">
    <property type="entry name" value="HAD-SF_hydro_IA"/>
</dbReference>
<dbReference type="GO" id="GO:0016791">
    <property type="term" value="F:phosphatase activity"/>
    <property type="evidence" value="ECO:0007669"/>
    <property type="project" value="UniProtKB-ARBA"/>
</dbReference>
<keyword evidence="3" id="KW-1185">Reference proteome</keyword>
<dbReference type="Gene3D" id="3.40.50.1000">
    <property type="entry name" value="HAD superfamily/HAD-like"/>
    <property type="match status" value="1"/>
</dbReference>
<dbReference type="OrthoDB" id="2363873at2759"/>
<dbReference type="InterPro" id="IPR036412">
    <property type="entry name" value="HAD-like_sf"/>
</dbReference>
<dbReference type="PANTHER" id="PTHR43316">
    <property type="entry name" value="HYDROLASE, HALOACID DELAHOGENASE-RELATED"/>
    <property type="match status" value="1"/>
</dbReference>
<dbReference type="NCBIfam" id="TIGR01493">
    <property type="entry name" value="HAD-SF-IA-v2"/>
    <property type="match status" value="1"/>
</dbReference>
<dbReference type="InterPro" id="IPR051540">
    <property type="entry name" value="S-2-haloacid_dehalogenase"/>
</dbReference>
<dbReference type="RefSeq" id="XP_007389659.1">
    <property type="nucleotide sequence ID" value="XM_007389597.1"/>
</dbReference>
<evidence type="ECO:0000313" key="3">
    <source>
        <dbReference type="Proteomes" id="UP000008370"/>
    </source>
</evidence>
<dbReference type="InterPro" id="IPR023214">
    <property type="entry name" value="HAD_sf"/>
</dbReference>
<dbReference type="PRINTS" id="PR00413">
    <property type="entry name" value="HADHALOGNASE"/>
</dbReference>
<gene>
    <name evidence="2" type="ORF">PHACADRAFT_203446</name>
</gene>
<dbReference type="AlphaFoldDB" id="K5XB61"/>
<dbReference type="InParanoid" id="K5XB61"/>
<dbReference type="PANTHER" id="PTHR43316:SF3">
    <property type="entry name" value="HALOACID DEHALOGENASE, TYPE II (AFU_ORTHOLOGUE AFUA_2G07750)-RELATED"/>
    <property type="match status" value="1"/>
</dbReference>
<sequence>MSSTSTDTAFLAGVEVFFFDVIGTVLDWKGSVPKQLRVVVNVEAAVDWTRFVVEWRTAFWNKLEPLASEETVRPGAIDIIQREALDTLLSTPPWSHLGELWDDQKRQEAVTMWHKLNGWPDSSRALYALKKHAVISTLANGSVRQFVDIAKHADLPWDVVLTGELLGGYKPNPAIYHAALAHLSVTPAQCCMVAAHAYDVRAAGALGVRTVYVRRETEDQEAVEGQGRLCDSVRPKSEGGDVDLVVESLDELVRVVERVKGAAAA</sequence>
<dbReference type="EMBL" id="JH930468">
    <property type="protein sequence ID" value="EKM60182.1"/>
    <property type="molecule type" value="Genomic_DNA"/>
</dbReference>
<evidence type="ECO:0000256" key="1">
    <source>
        <dbReference type="ARBA" id="ARBA00022801"/>
    </source>
</evidence>
<dbReference type="InterPro" id="IPR023198">
    <property type="entry name" value="PGP-like_dom2"/>
</dbReference>
<protein>
    <recommendedName>
        <fullName evidence="4">Haloacid dehalogenase</fullName>
    </recommendedName>
</protein>
<dbReference type="Pfam" id="PF00702">
    <property type="entry name" value="Hydrolase"/>
    <property type="match status" value="1"/>
</dbReference>
<dbReference type="GeneID" id="18912163"/>
<evidence type="ECO:0000313" key="2">
    <source>
        <dbReference type="EMBL" id="EKM60182.1"/>
    </source>
</evidence>
<keyword evidence="1" id="KW-0378">Hydrolase</keyword>
<accession>K5XB61</accession>
<dbReference type="Proteomes" id="UP000008370">
    <property type="component" value="Unassembled WGS sequence"/>
</dbReference>
<dbReference type="SUPFAM" id="SSF56784">
    <property type="entry name" value="HAD-like"/>
    <property type="match status" value="1"/>
</dbReference>